<dbReference type="InterPro" id="IPR002550">
    <property type="entry name" value="CNNM"/>
</dbReference>
<organism evidence="12 13">
    <name type="scientific">Flavobacterium magnesitis</name>
    <dbReference type="NCBI Taxonomy" id="3138077"/>
    <lineage>
        <taxon>Bacteria</taxon>
        <taxon>Pseudomonadati</taxon>
        <taxon>Bacteroidota</taxon>
        <taxon>Flavobacteriia</taxon>
        <taxon>Flavobacteriales</taxon>
        <taxon>Flavobacteriaceae</taxon>
        <taxon>Flavobacterium</taxon>
    </lineage>
</organism>
<evidence type="ECO:0000259" key="11">
    <source>
        <dbReference type="PROSITE" id="PS51846"/>
    </source>
</evidence>
<dbReference type="InterPro" id="IPR044751">
    <property type="entry name" value="Ion_transp-like_CBS"/>
</dbReference>
<keyword evidence="4 8" id="KW-1133">Transmembrane helix</keyword>
<evidence type="ECO:0000256" key="6">
    <source>
        <dbReference type="ARBA" id="ARBA00023136"/>
    </source>
</evidence>
<dbReference type="Pfam" id="PF00571">
    <property type="entry name" value="CBS"/>
    <property type="match status" value="1"/>
</dbReference>
<evidence type="ECO:0000259" key="10">
    <source>
        <dbReference type="PROSITE" id="PS51371"/>
    </source>
</evidence>
<dbReference type="SUPFAM" id="SSF54631">
    <property type="entry name" value="CBS-domain pair"/>
    <property type="match status" value="1"/>
</dbReference>
<evidence type="ECO:0000256" key="7">
    <source>
        <dbReference type="PROSITE-ProRule" id="PRU00703"/>
    </source>
</evidence>
<dbReference type="Pfam" id="PF01595">
    <property type="entry name" value="CNNM"/>
    <property type="match status" value="1"/>
</dbReference>
<evidence type="ECO:0000256" key="9">
    <source>
        <dbReference type="SAM" id="Phobius"/>
    </source>
</evidence>
<keyword evidence="5 7" id="KW-0129">CBS domain</keyword>
<dbReference type="PANTHER" id="PTHR22777">
    <property type="entry name" value="HEMOLYSIN-RELATED"/>
    <property type="match status" value="1"/>
</dbReference>
<feature type="transmembrane region" description="Helical" evidence="9">
    <location>
        <begin position="54"/>
        <end position="75"/>
    </location>
</feature>
<name>A0ABV4TNX0_9FLAO</name>
<feature type="domain" description="CBS" evidence="10">
    <location>
        <begin position="263"/>
        <end position="321"/>
    </location>
</feature>
<sequence length="359" mass="40766">MTLLLTYLFIALFTSFLCSIMEAVLLSTPLSYLKSRLENGDKSAETMLRQKEDIDMPLSAILSLNTIAHTVGAAGVGAQATIVFGEAYFGIVSAVLTILILVFTEIIPKTLGANYSKDLVSISAKIINGMIFITYPLVIVSSILTKLLSRNKSELTTSREEVSALANIGTEEGIFAENENRIIQNLIKLKNIKVSEIMTPRVVVVTANEEMTLQKFLENKEFLHFSRIPIYKTSKDNITGYVFRAMVFEKLAEDQFDLKLKDIKREILTFRKKTTLFNAWDEMLAKREHISLVIDEYGGMDGITTLEDIIESLLGFEIIDEKDKIDDMQQYAIERWKEKQKKYDFLKSDEENSHNQQQL</sequence>
<evidence type="ECO:0000313" key="13">
    <source>
        <dbReference type="Proteomes" id="UP001574170"/>
    </source>
</evidence>
<evidence type="ECO:0000256" key="8">
    <source>
        <dbReference type="PROSITE-ProRule" id="PRU01193"/>
    </source>
</evidence>
<dbReference type="Proteomes" id="UP001574170">
    <property type="component" value="Unassembled WGS sequence"/>
</dbReference>
<dbReference type="Gene3D" id="3.10.580.10">
    <property type="entry name" value="CBS-domain"/>
    <property type="match status" value="1"/>
</dbReference>
<dbReference type="InterPro" id="IPR000644">
    <property type="entry name" value="CBS_dom"/>
</dbReference>
<gene>
    <name evidence="12" type="ORF">AAGV33_15375</name>
</gene>
<evidence type="ECO:0000256" key="5">
    <source>
        <dbReference type="ARBA" id="ARBA00023122"/>
    </source>
</evidence>
<proteinExistence type="predicted"/>
<evidence type="ECO:0000256" key="1">
    <source>
        <dbReference type="ARBA" id="ARBA00004141"/>
    </source>
</evidence>
<dbReference type="PANTHER" id="PTHR22777:SF4">
    <property type="entry name" value="UPF0053 PROTEIN SLL1254"/>
    <property type="match status" value="1"/>
</dbReference>
<feature type="transmembrane region" description="Helical" evidence="9">
    <location>
        <begin position="6"/>
        <end position="33"/>
    </location>
</feature>
<evidence type="ECO:0000313" key="12">
    <source>
        <dbReference type="EMBL" id="MFA9195792.1"/>
    </source>
</evidence>
<reference evidence="12 13" key="1">
    <citation type="submission" date="2024-04" db="EMBL/GenBank/DDBJ databases">
        <title>New Clade of Flavobacterium.</title>
        <authorList>
            <person name="Matos L."/>
            <person name="Proenca D.N."/>
            <person name="Fransisco R.M."/>
            <person name="Chung A.P."/>
            <person name="Maccario L."/>
            <person name="Sorensen S.J."/>
            <person name="Morais P.V."/>
        </authorList>
    </citation>
    <scope>NUCLEOTIDE SEQUENCE [LARGE SCALE GENOMIC DNA]</scope>
    <source>
        <strain evidence="12 13">FBOR7N2.3</strain>
    </source>
</reference>
<comment type="caution">
    <text evidence="12">The sequence shown here is derived from an EMBL/GenBank/DDBJ whole genome shotgun (WGS) entry which is preliminary data.</text>
</comment>
<evidence type="ECO:0000256" key="2">
    <source>
        <dbReference type="ARBA" id="ARBA00022692"/>
    </source>
</evidence>
<dbReference type="InterPro" id="IPR046342">
    <property type="entry name" value="CBS_dom_sf"/>
</dbReference>
<keyword evidence="2 8" id="KW-0812">Transmembrane</keyword>
<feature type="transmembrane region" description="Helical" evidence="9">
    <location>
        <begin position="87"/>
        <end position="107"/>
    </location>
</feature>
<evidence type="ECO:0000256" key="3">
    <source>
        <dbReference type="ARBA" id="ARBA00022737"/>
    </source>
</evidence>
<keyword evidence="6 8" id="KW-0472">Membrane</keyword>
<feature type="transmembrane region" description="Helical" evidence="9">
    <location>
        <begin position="119"/>
        <end position="144"/>
    </location>
</feature>
<evidence type="ECO:0000256" key="4">
    <source>
        <dbReference type="ARBA" id="ARBA00022989"/>
    </source>
</evidence>
<dbReference type="CDD" id="cd04590">
    <property type="entry name" value="CBS_pair_CorC_HlyC_assoc"/>
    <property type="match status" value="1"/>
</dbReference>
<feature type="domain" description="CNNM transmembrane" evidence="11">
    <location>
        <begin position="1"/>
        <end position="179"/>
    </location>
</feature>
<dbReference type="RefSeq" id="WP_373393189.1">
    <property type="nucleotide sequence ID" value="NZ_JBCFQJ010000015.1"/>
</dbReference>
<keyword evidence="3" id="KW-0677">Repeat</keyword>
<protein>
    <submittedName>
        <fullName evidence="12">Hemolysin family protein</fullName>
    </submittedName>
</protein>
<accession>A0ABV4TNX0</accession>
<dbReference type="PROSITE" id="PS51371">
    <property type="entry name" value="CBS"/>
    <property type="match status" value="1"/>
</dbReference>
<comment type="subcellular location">
    <subcellularLocation>
        <location evidence="1">Membrane</location>
        <topology evidence="1">Multi-pass membrane protein</topology>
    </subcellularLocation>
</comment>
<dbReference type="PROSITE" id="PS51846">
    <property type="entry name" value="CNNM"/>
    <property type="match status" value="1"/>
</dbReference>
<dbReference type="EMBL" id="JBCFQK010000032">
    <property type="protein sequence ID" value="MFA9195792.1"/>
    <property type="molecule type" value="Genomic_DNA"/>
</dbReference>
<keyword evidence="13" id="KW-1185">Reference proteome</keyword>